<accession>A0ABT3Y695</accession>
<dbReference type="InterPro" id="IPR009081">
    <property type="entry name" value="PP-bd_ACP"/>
</dbReference>
<reference evidence="2" key="1">
    <citation type="submission" date="2022-10" db="EMBL/GenBank/DDBJ databases">
        <title>Chryseobacterium sp. nov., a novel bacterial species.</title>
        <authorList>
            <person name="Cao Y."/>
        </authorList>
    </citation>
    <scope>NUCLEOTIDE SEQUENCE</scope>
    <source>
        <strain evidence="2">KC 927</strain>
    </source>
</reference>
<dbReference type="Pfam" id="PF00550">
    <property type="entry name" value="PP-binding"/>
    <property type="match status" value="1"/>
</dbReference>
<evidence type="ECO:0000313" key="3">
    <source>
        <dbReference type="Proteomes" id="UP001070176"/>
    </source>
</evidence>
<name>A0ABT3Y695_9FLAO</name>
<dbReference type="Proteomes" id="UP001070176">
    <property type="component" value="Unassembled WGS sequence"/>
</dbReference>
<dbReference type="Gene3D" id="1.10.1200.10">
    <property type="entry name" value="ACP-like"/>
    <property type="match status" value="1"/>
</dbReference>
<comment type="caution">
    <text evidence="2">The sequence shown here is derived from an EMBL/GenBank/DDBJ whole genome shotgun (WGS) entry which is preliminary data.</text>
</comment>
<dbReference type="PROSITE" id="PS50075">
    <property type="entry name" value="CARRIER"/>
    <property type="match status" value="1"/>
</dbReference>
<feature type="domain" description="Carrier" evidence="1">
    <location>
        <begin position="1"/>
        <end position="74"/>
    </location>
</feature>
<protein>
    <submittedName>
        <fullName evidence="2">Acyl carrier protein</fullName>
    </submittedName>
</protein>
<organism evidence="2 3">
    <name type="scientific">Chryseobacterium luquanense</name>
    <dbReference type="NCBI Taxonomy" id="2983766"/>
    <lineage>
        <taxon>Bacteria</taxon>
        <taxon>Pseudomonadati</taxon>
        <taxon>Bacteroidota</taxon>
        <taxon>Flavobacteriia</taxon>
        <taxon>Flavobacteriales</taxon>
        <taxon>Weeksellaceae</taxon>
        <taxon>Chryseobacterium group</taxon>
        <taxon>Chryseobacterium</taxon>
    </lineage>
</organism>
<gene>
    <name evidence="2" type="ORF">OEA66_14760</name>
</gene>
<dbReference type="EMBL" id="JAOVZV010000016">
    <property type="protein sequence ID" value="MCX8533614.1"/>
    <property type="molecule type" value="Genomic_DNA"/>
</dbReference>
<dbReference type="RefSeq" id="WP_267282109.1">
    <property type="nucleotide sequence ID" value="NZ_JAOVZV010000016.1"/>
</dbReference>
<evidence type="ECO:0000259" key="1">
    <source>
        <dbReference type="PROSITE" id="PS50075"/>
    </source>
</evidence>
<dbReference type="InterPro" id="IPR036736">
    <property type="entry name" value="ACP-like_sf"/>
</dbReference>
<dbReference type="SUPFAM" id="SSF47336">
    <property type="entry name" value="ACP-like"/>
    <property type="match status" value="1"/>
</dbReference>
<sequence>MKVEDFCELIRTELKEEAAINPTTNFKELENYGSLSAVVILQLVEDKFDVKINPRGFRSVNTVNDLVDIIGLDKFS</sequence>
<evidence type="ECO:0000313" key="2">
    <source>
        <dbReference type="EMBL" id="MCX8533614.1"/>
    </source>
</evidence>
<proteinExistence type="predicted"/>
<keyword evidence="3" id="KW-1185">Reference proteome</keyword>